<dbReference type="Proteomes" id="UP000095283">
    <property type="component" value="Unplaced"/>
</dbReference>
<proteinExistence type="predicted"/>
<protein>
    <submittedName>
        <fullName evidence="3">Uncharacterized protein</fullName>
    </submittedName>
</protein>
<feature type="region of interest" description="Disordered" evidence="1">
    <location>
        <begin position="1"/>
        <end position="22"/>
    </location>
</feature>
<reference evidence="3" key="1">
    <citation type="submission" date="2016-11" db="UniProtKB">
        <authorList>
            <consortium name="WormBaseParasite"/>
        </authorList>
    </citation>
    <scope>IDENTIFICATION</scope>
</reference>
<organism evidence="2 3">
    <name type="scientific">Heterorhabditis bacteriophora</name>
    <name type="common">Entomopathogenic nematode worm</name>
    <dbReference type="NCBI Taxonomy" id="37862"/>
    <lineage>
        <taxon>Eukaryota</taxon>
        <taxon>Metazoa</taxon>
        <taxon>Ecdysozoa</taxon>
        <taxon>Nematoda</taxon>
        <taxon>Chromadorea</taxon>
        <taxon>Rhabditida</taxon>
        <taxon>Rhabditina</taxon>
        <taxon>Rhabditomorpha</taxon>
        <taxon>Strongyloidea</taxon>
        <taxon>Heterorhabditidae</taxon>
        <taxon>Heterorhabditis</taxon>
    </lineage>
</organism>
<dbReference type="AlphaFoldDB" id="A0A1I7XL57"/>
<evidence type="ECO:0000256" key="1">
    <source>
        <dbReference type="SAM" id="MobiDB-lite"/>
    </source>
</evidence>
<feature type="compositionally biased region" description="Basic residues" evidence="1">
    <location>
        <begin position="67"/>
        <end position="77"/>
    </location>
</feature>
<feature type="compositionally biased region" description="Low complexity" evidence="1">
    <location>
        <begin position="1"/>
        <end position="13"/>
    </location>
</feature>
<dbReference type="WBParaSite" id="Hba_18515">
    <property type="protein sequence ID" value="Hba_18515"/>
    <property type="gene ID" value="Hba_18515"/>
</dbReference>
<sequence length="140" mass="16065">MHFSYSSPSSSSQSEDDCRPETSATQLLSLAIQKRRALYARKERDYRQELLQTGFIQFLCKHLGERRARRRRRGKRSVRQDKGDTVASNEAPSSHVDPIVQNTIEAEPDRKRARPATDDDPFGLDEFFARVYGRPIPARG</sequence>
<evidence type="ECO:0000313" key="3">
    <source>
        <dbReference type="WBParaSite" id="Hba_18515"/>
    </source>
</evidence>
<evidence type="ECO:0000313" key="2">
    <source>
        <dbReference type="Proteomes" id="UP000095283"/>
    </source>
</evidence>
<name>A0A1I7XL57_HETBA</name>
<feature type="region of interest" description="Disordered" evidence="1">
    <location>
        <begin position="66"/>
        <end position="121"/>
    </location>
</feature>
<keyword evidence="2" id="KW-1185">Reference proteome</keyword>
<accession>A0A1I7XL57</accession>